<dbReference type="PANTHER" id="PTHR43250:SF2">
    <property type="entry name" value="EXODEOXYRIBONUCLEASE III"/>
    <property type="match status" value="1"/>
</dbReference>
<feature type="binding site" evidence="5">
    <location>
        <position position="40"/>
    </location>
    <ligand>
        <name>Mg(2+)</name>
        <dbReference type="ChEBI" id="CHEBI:18420"/>
        <label>1</label>
    </ligand>
</feature>
<feature type="site" description="Transition state stabilizer" evidence="6">
    <location>
        <position position="152"/>
    </location>
</feature>
<dbReference type="Proteomes" id="UP000619376">
    <property type="component" value="Unassembled WGS sequence"/>
</dbReference>
<dbReference type="GO" id="GO:0006281">
    <property type="term" value="P:DNA repair"/>
    <property type="evidence" value="ECO:0007669"/>
    <property type="project" value="InterPro"/>
</dbReference>
<dbReference type="EMBL" id="JACHFK010000016">
    <property type="protein sequence ID" value="MBB5378851.1"/>
    <property type="molecule type" value="Genomic_DNA"/>
</dbReference>
<comment type="caution">
    <text evidence="9">The sequence shown here is derived from an EMBL/GenBank/DDBJ whole genome shotgun (WGS) entry which is preliminary data.</text>
</comment>
<dbReference type="GO" id="GO:0008311">
    <property type="term" value="F:double-stranded DNA 3'-5' DNA exonuclease activity"/>
    <property type="evidence" value="ECO:0007669"/>
    <property type="project" value="UniProtKB-EC"/>
</dbReference>
<name>A0A7W8KIJ9_9DEIO</name>
<reference evidence="8" key="1">
    <citation type="journal article" date="2014" name="Int. J. Syst. Evol. Microbiol.">
        <title>Complete genome of a new Firmicutes species belonging to the dominant human colonic microbiota ('Ruminococcus bicirculans') reveals two chromosomes and a selective capacity to utilize plant glucans.</title>
        <authorList>
            <consortium name="NISC Comparative Sequencing Program"/>
            <person name="Wegmann U."/>
            <person name="Louis P."/>
            <person name="Goesmann A."/>
            <person name="Henrissat B."/>
            <person name="Duncan S.H."/>
            <person name="Flint H.J."/>
        </authorList>
    </citation>
    <scope>NUCLEOTIDE SEQUENCE</scope>
    <source>
        <strain evidence="8">CGMCC 1.18437</strain>
    </source>
</reference>
<dbReference type="InterPro" id="IPR004808">
    <property type="entry name" value="AP_endonuc_1"/>
</dbReference>
<evidence type="ECO:0000256" key="6">
    <source>
        <dbReference type="PIRSR" id="PIRSR604808-3"/>
    </source>
</evidence>
<feature type="site" description="Important for catalytic activity" evidence="6">
    <location>
        <position position="221"/>
    </location>
</feature>
<dbReference type="Gene3D" id="3.60.10.10">
    <property type="entry name" value="Endonuclease/exonuclease/phosphatase"/>
    <property type="match status" value="1"/>
</dbReference>
<dbReference type="EMBL" id="BNAJ01000016">
    <property type="protein sequence ID" value="GHF62171.1"/>
    <property type="molecule type" value="Genomic_DNA"/>
</dbReference>
<reference evidence="9 10" key="3">
    <citation type="submission" date="2020-08" db="EMBL/GenBank/DDBJ databases">
        <title>Genomic Encyclopedia of Type Strains, Phase IV (KMG-IV): sequencing the most valuable type-strain genomes for metagenomic binning, comparative biology and taxonomic classification.</title>
        <authorList>
            <person name="Goeker M."/>
        </authorList>
    </citation>
    <scope>NUCLEOTIDE SEQUENCE [LARGE SCALE GENOMIC DNA]</scope>
    <source>
        <strain evidence="9 10">DSM 27521</strain>
    </source>
</reference>
<evidence type="ECO:0000259" key="7">
    <source>
        <dbReference type="Pfam" id="PF03372"/>
    </source>
</evidence>
<evidence type="ECO:0000313" key="8">
    <source>
        <dbReference type="EMBL" id="GHF62171.1"/>
    </source>
</evidence>
<protein>
    <submittedName>
        <fullName evidence="8">Exodeoxyribonuclease III</fullName>
    </submittedName>
    <submittedName>
        <fullName evidence="9">Exodeoxyribonuclease-3</fullName>
        <ecNumber evidence="9">3.1.11.2</ecNumber>
    </submittedName>
</protein>
<reference evidence="11" key="2">
    <citation type="journal article" date="2019" name="Int. J. Syst. Evol. Microbiol.">
        <title>The Global Catalogue of Microorganisms (GCM) 10K type strain sequencing project: providing services to taxonomists for standard genome sequencing and annotation.</title>
        <authorList>
            <consortium name="The Broad Institute Genomics Platform"/>
            <consortium name="The Broad Institute Genome Sequencing Center for Infectious Disease"/>
            <person name="Wu L."/>
            <person name="Ma J."/>
        </authorList>
    </citation>
    <scope>NUCLEOTIDE SEQUENCE [LARGE SCALE GENOMIC DNA]</scope>
    <source>
        <strain evidence="11">CGMCC 1.18437</strain>
    </source>
</reference>
<dbReference type="NCBIfam" id="TIGR00633">
    <property type="entry name" value="xth"/>
    <property type="match status" value="1"/>
</dbReference>
<keyword evidence="5" id="KW-0464">Manganese</keyword>
<dbReference type="InterPro" id="IPR036691">
    <property type="entry name" value="Endo/exonu/phosph_ase_sf"/>
</dbReference>
<evidence type="ECO:0000256" key="3">
    <source>
        <dbReference type="ARBA" id="ARBA00022801"/>
    </source>
</evidence>
<keyword evidence="3 9" id="KW-0378">Hydrolase</keyword>
<comment type="similarity">
    <text evidence="1">Belongs to the DNA repair enzymes AP/ExoA family.</text>
</comment>
<evidence type="ECO:0000313" key="10">
    <source>
        <dbReference type="Proteomes" id="UP000539473"/>
    </source>
</evidence>
<keyword evidence="4 5" id="KW-0460">Magnesium</keyword>
<dbReference type="RefSeq" id="WP_184115653.1">
    <property type="nucleotide sequence ID" value="NZ_BNAJ01000016.1"/>
</dbReference>
<keyword evidence="2 5" id="KW-0479">Metal-binding</keyword>
<keyword evidence="11" id="KW-1185">Reference proteome</keyword>
<organism evidence="9 10">
    <name type="scientific">Deinococcus metalli</name>
    <dbReference type="NCBI Taxonomy" id="1141878"/>
    <lineage>
        <taxon>Bacteria</taxon>
        <taxon>Thermotogati</taxon>
        <taxon>Deinococcota</taxon>
        <taxon>Deinococci</taxon>
        <taxon>Deinococcales</taxon>
        <taxon>Deinococcaceae</taxon>
        <taxon>Deinococcus</taxon>
    </lineage>
</organism>
<feature type="domain" description="Endonuclease/exonuclease/phosphatase" evidence="7">
    <location>
        <begin position="10"/>
        <end position="244"/>
    </location>
</feature>
<dbReference type="Pfam" id="PF03372">
    <property type="entry name" value="Exo_endo_phos"/>
    <property type="match status" value="1"/>
</dbReference>
<evidence type="ECO:0000313" key="9">
    <source>
        <dbReference type="EMBL" id="MBB5378851.1"/>
    </source>
</evidence>
<dbReference type="NCBIfam" id="TIGR00195">
    <property type="entry name" value="exoDNase_III"/>
    <property type="match status" value="1"/>
</dbReference>
<evidence type="ECO:0000256" key="5">
    <source>
        <dbReference type="PIRSR" id="PIRSR604808-2"/>
    </source>
</evidence>
<dbReference type="SUPFAM" id="SSF56219">
    <property type="entry name" value="DNase I-like"/>
    <property type="match status" value="1"/>
</dbReference>
<evidence type="ECO:0000256" key="2">
    <source>
        <dbReference type="ARBA" id="ARBA00022723"/>
    </source>
</evidence>
<dbReference type="InterPro" id="IPR037493">
    <property type="entry name" value="ExoIII-like"/>
</dbReference>
<evidence type="ECO:0000313" key="11">
    <source>
        <dbReference type="Proteomes" id="UP000619376"/>
    </source>
</evidence>
<reference evidence="8" key="4">
    <citation type="submission" date="2024-05" db="EMBL/GenBank/DDBJ databases">
        <authorList>
            <person name="Sun Q."/>
            <person name="Zhou Y."/>
        </authorList>
    </citation>
    <scope>NUCLEOTIDE SEQUENCE</scope>
    <source>
        <strain evidence="8">CGMCC 1.18437</strain>
    </source>
</reference>
<feature type="binding site" evidence="5">
    <location>
        <position position="150"/>
    </location>
    <ligand>
        <name>Mg(2+)</name>
        <dbReference type="ChEBI" id="CHEBI:18420"/>
        <label>1</label>
    </ligand>
</feature>
<proteinExistence type="inferred from homology"/>
<evidence type="ECO:0000256" key="4">
    <source>
        <dbReference type="ARBA" id="ARBA00022842"/>
    </source>
</evidence>
<dbReference type="GO" id="GO:0046872">
    <property type="term" value="F:metal ion binding"/>
    <property type="evidence" value="ECO:0007669"/>
    <property type="project" value="UniProtKB-KW"/>
</dbReference>
<comment type="cofactor">
    <cofactor evidence="5">
        <name>Mg(2+)</name>
        <dbReference type="ChEBI" id="CHEBI:18420"/>
    </cofactor>
    <cofactor evidence="5">
        <name>Mn(2+)</name>
        <dbReference type="ChEBI" id="CHEBI:29035"/>
    </cofactor>
    <text evidence="5">Probably binds two magnesium or manganese ions per subunit.</text>
</comment>
<gene>
    <name evidence="8" type="ORF">GCM10017781_42810</name>
    <name evidence="9" type="ORF">HNQ07_004358</name>
</gene>
<accession>A0A7W8KIJ9</accession>
<dbReference type="InterPro" id="IPR005135">
    <property type="entry name" value="Endo/exonuclease/phosphatase"/>
</dbReference>
<dbReference type="PANTHER" id="PTHR43250">
    <property type="entry name" value="EXODEOXYRIBONUCLEASE III"/>
    <property type="match status" value="1"/>
</dbReference>
<dbReference type="PROSITE" id="PS51435">
    <property type="entry name" value="AP_NUCLEASE_F1_4"/>
    <property type="match status" value="1"/>
</dbReference>
<evidence type="ECO:0000256" key="1">
    <source>
        <dbReference type="ARBA" id="ARBA00007092"/>
    </source>
</evidence>
<feature type="binding site" evidence="5">
    <location>
        <position position="152"/>
    </location>
    <ligand>
        <name>Mg(2+)</name>
        <dbReference type="ChEBI" id="CHEBI:18420"/>
        <label>1</label>
    </ligand>
</feature>
<sequence length="254" mass="27989">MTSASLKVTTLNVNGIRSALRRGLADWVEREAPDVLLLQEVRADPHPEALAHLGYHSAWFPAHRAGYSGVAILARRELEDVQAGMLHDEMDAEGRVISAVVGGVRFVSVYLPSGSSGEERQTFKERMLGDYHAWVSALVAQGRPVVLGGDYNIAHREIDLKNWRGNRKNSGFLPQEREWMSAHLDAGLVDTHRAHLGERAEYTWWSNRGGAYDNDVGWRIDYLLASGVAPGAVSVDRAARLSDHAPLSGHITLP</sequence>
<dbReference type="AlphaFoldDB" id="A0A7W8KIJ9"/>
<dbReference type="Proteomes" id="UP000539473">
    <property type="component" value="Unassembled WGS sequence"/>
</dbReference>
<dbReference type="EC" id="3.1.11.2" evidence="9"/>
<feature type="binding site" evidence="5">
    <location>
        <position position="12"/>
    </location>
    <ligand>
        <name>Mg(2+)</name>
        <dbReference type="ChEBI" id="CHEBI:18420"/>
        <label>1</label>
    </ligand>
</feature>